<evidence type="ECO:0000256" key="6">
    <source>
        <dbReference type="ARBA" id="ARBA00022989"/>
    </source>
</evidence>
<keyword evidence="9" id="KW-0807">Transducer</keyword>
<dbReference type="GO" id="GO:0005549">
    <property type="term" value="F:odorant binding"/>
    <property type="evidence" value="ECO:0007669"/>
    <property type="project" value="InterPro"/>
</dbReference>
<keyword evidence="12" id="KW-1185">Reference proteome</keyword>
<evidence type="ECO:0000256" key="3">
    <source>
        <dbReference type="ARBA" id="ARBA00022606"/>
    </source>
</evidence>
<feature type="transmembrane region" description="Helical" evidence="10">
    <location>
        <begin position="26"/>
        <end position="47"/>
    </location>
</feature>
<evidence type="ECO:0000256" key="1">
    <source>
        <dbReference type="ARBA" id="ARBA00004651"/>
    </source>
</evidence>
<feature type="transmembrane region" description="Helical" evidence="10">
    <location>
        <begin position="254"/>
        <end position="275"/>
    </location>
</feature>
<name>A0A836ETI6_9HYME</name>
<feature type="transmembrane region" description="Helical" evidence="10">
    <location>
        <begin position="67"/>
        <end position="86"/>
    </location>
</feature>
<feature type="transmembrane region" description="Helical" evidence="10">
    <location>
        <begin position="123"/>
        <end position="146"/>
    </location>
</feature>
<evidence type="ECO:0000313" key="12">
    <source>
        <dbReference type="Proteomes" id="UP000669903"/>
    </source>
</evidence>
<comment type="subcellular location">
    <subcellularLocation>
        <location evidence="1">Cell membrane</location>
        <topology evidence="1">Multi-pass membrane protein</topology>
    </subcellularLocation>
</comment>
<reference evidence="11" key="1">
    <citation type="submission" date="2020-03" db="EMBL/GenBank/DDBJ databases">
        <title>Relaxed selection underlies rapid genomic changes in the transitions from sociality to social parasitism in ants.</title>
        <authorList>
            <person name="Bi X."/>
        </authorList>
    </citation>
    <scope>NUCLEOTIDE SEQUENCE</scope>
    <source>
        <strain evidence="11">BGI-DK2014a</strain>
        <tissue evidence="11">Whole body</tissue>
    </source>
</reference>
<dbReference type="PANTHER" id="PTHR21137:SF35">
    <property type="entry name" value="ODORANT RECEPTOR 19A-RELATED"/>
    <property type="match status" value="1"/>
</dbReference>
<organism evidence="11 12">
    <name type="scientific">Acromyrmex charruanus</name>
    <dbReference type="NCBI Taxonomy" id="2715315"/>
    <lineage>
        <taxon>Eukaryota</taxon>
        <taxon>Metazoa</taxon>
        <taxon>Ecdysozoa</taxon>
        <taxon>Arthropoda</taxon>
        <taxon>Hexapoda</taxon>
        <taxon>Insecta</taxon>
        <taxon>Pterygota</taxon>
        <taxon>Neoptera</taxon>
        <taxon>Endopterygota</taxon>
        <taxon>Hymenoptera</taxon>
        <taxon>Apocrita</taxon>
        <taxon>Aculeata</taxon>
        <taxon>Formicoidea</taxon>
        <taxon>Formicidae</taxon>
        <taxon>Myrmicinae</taxon>
        <taxon>Acromyrmex</taxon>
    </lineage>
</organism>
<keyword evidence="7 10" id="KW-0472">Membrane</keyword>
<evidence type="ECO:0000256" key="8">
    <source>
        <dbReference type="ARBA" id="ARBA00023170"/>
    </source>
</evidence>
<dbReference type="InterPro" id="IPR004117">
    <property type="entry name" value="7tm6_olfct_rcpt"/>
</dbReference>
<dbReference type="GO" id="GO:0005886">
    <property type="term" value="C:plasma membrane"/>
    <property type="evidence" value="ECO:0007669"/>
    <property type="project" value="UniProtKB-SubCell"/>
</dbReference>
<keyword evidence="8" id="KW-0675">Receptor</keyword>
<keyword evidence="2" id="KW-1003">Cell membrane</keyword>
<evidence type="ECO:0000256" key="7">
    <source>
        <dbReference type="ARBA" id="ARBA00023136"/>
    </source>
</evidence>
<proteinExistence type="predicted"/>
<feature type="transmembrane region" description="Helical" evidence="10">
    <location>
        <begin position="529"/>
        <end position="552"/>
    </location>
</feature>
<accession>A0A836ETI6</accession>
<dbReference type="EMBL" id="JAANIC010006131">
    <property type="protein sequence ID" value="KAG5329563.1"/>
    <property type="molecule type" value="Genomic_DNA"/>
</dbReference>
<feature type="transmembrane region" description="Helical" evidence="10">
    <location>
        <begin position="166"/>
        <end position="187"/>
    </location>
</feature>
<sequence>MDILPLNFRVLWFCGAWSEKKDNNGLFIRFLSFCYRYAIVILIYEFTISEVIELVRTHDDIEGITEGLFLALTYVALCFKYGNFLVRQNEVSMLLDCFRRETCQPRNSEERMILIKYDRKAKWCVRTFMSISQATCIALILAPIVGPQNTDRPLPFKTYLPYSISGLYPYLATYLQHVGAIFYGVLLNVSFDSLVYGFTLHVCGQIELLCYRLSKIYKDHPKQYQIDTDKGTMISECVRHQLYVHEIVRRIQSLFVWTVTILFIFSMVTLCTSIFQMSKKRLLSVGFLSLTLYLGCMLFQVFFYCWYGNELQLKSKDIGDAIYSSNWTIATTRDRRSLLFVMATSQKGLKLSYYGIFNLALDTFTWYTIFLLIYEFTILDVIEIIRTRDHIQELTEGLFMGLTFLTLSVKYANFLLRGNELSDLLNCLRVKRCQPRNSIEKLIIEEHSRRGIGIIRRYIYMNIALYKPKWSTMSFLMISYVTGLGFIITPALDMFKGGERVLPLKTYIPYSVSNLLSYLVTYLQQFLAVFYAIMLNVNFDCLVYGFTIQACAQIDLMCSRLTDSLKNIGDISSGRKPETNASIEECVKHHLLVRNLVKKIRELFIWTVIIFFFFSLLIVCTSIFLISKKKLLSFEFLSMFLYLSGMLLQLFYYCWYGNELELKSKDIATTVYSCNWTMATPRERRSLMLIMISSQQGIMFSYHGVFTLSLNTFAWVSKVCRYVHIMCTVKFIQYNNYCDNYLRNYQIRQKRN</sequence>
<keyword evidence="3" id="KW-0716">Sensory transduction</keyword>
<dbReference type="AlphaFoldDB" id="A0A836ETI6"/>
<dbReference type="GO" id="GO:0007165">
    <property type="term" value="P:signal transduction"/>
    <property type="evidence" value="ECO:0007669"/>
    <property type="project" value="UniProtKB-KW"/>
</dbReference>
<dbReference type="Proteomes" id="UP000669903">
    <property type="component" value="Unassembled WGS sequence"/>
</dbReference>
<feature type="transmembrane region" description="Helical" evidence="10">
    <location>
        <begin position="282"/>
        <end position="304"/>
    </location>
</feature>
<dbReference type="GO" id="GO:0004984">
    <property type="term" value="F:olfactory receptor activity"/>
    <property type="evidence" value="ECO:0007669"/>
    <property type="project" value="InterPro"/>
</dbReference>
<comment type="caution">
    <text evidence="11">The sequence shown here is derived from an EMBL/GenBank/DDBJ whole genome shotgun (WGS) entry which is preliminary data.</text>
</comment>
<feature type="transmembrane region" description="Helical" evidence="10">
    <location>
        <begin position="632"/>
        <end position="655"/>
    </location>
</feature>
<keyword evidence="4 10" id="KW-0812">Transmembrane</keyword>
<evidence type="ECO:0000256" key="9">
    <source>
        <dbReference type="ARBA" id="ARBA00023224"/>
    </source>
</evidence>
<evidence type="ECO:0000313" key="11">
    <source>
        <dbReference type="EMBL" id="KAG5329563.1"/>
    </source>
</evidence>
<feature type="transmembrane region" description="Helical" evidence="10">
    <location>
        <begin position="603"/>
        <end position="626"/>
    </location>
</feature>
<protein>
    <submittedName>
        <fullName evidence="11">OR1 protein</fullName>
    </submittedName>
</protein>
<feature type="non-terminal residue" evidence="11">
    <location>
        <position position="1"/>
    </location>
</feature>
<dbReference type="Pfam" id="PF02949">
    <property type="entry name" value="7tm_6"/>
    <property type="match status" value="2"/>
</dbReference>
<feature type="transmembrane region" description="Helical" evidence="10">
    <location>
        <begin position="397"/>
        <end position="416"/>
    </location>
</feature>
<evidence type="ECO:0000256" key="2">
    <source>
        <dbReference type="ARBA" id="ARBA00022475"/>
    </source>
</evidence>
<evidence type="ECO:0000256" key="5">
    <source>
        <dbReference type="ARBA" id="ARBA00022725"/>
    </source>
</evidence>
<keyword evidence="6 10" id="KW-1133">Transmembrane helix</keyword>
<keyword evidence="5" id="KW-0552">Olfaction</keyword>
<feature type="non-terminal residue" evidence="11">
    <location>
        <position position="752"/>
    </location>
</feature>
<evidence type="ECO:0000256" key="10">
    <source>
        <dbReference type="SAM" id="Phobius"/>
    </source>
</evidence>
<evidence type="ECO:0000256" key="4">
    <source>
        <dbReference type="ARBA" id="ARBA00022692"/>
    </source>
</evidence>
<dbReference type="PANTHER" id="PTHR21137">
    <property type="entry name" value="ODORANT RECEPTOR"/>
    <property type="match status" value="1"/>
</dbReference>
<gene>
    <name evidence="11" type="primary">Or1_0</name>
    <name evidence="11" type="ORF">G6Z76_0009910</name>
</gene>
<feature type="transmembrane region" description="Helical" evidence="10">
    <location>
        <begin position="475"/>
        <end position="495"/>
    </location>
</feature>